<accession>A0A5S3Z257</accession>
<protein>
    <submittedName>
        <fullName evidence="2">Capsule assembly Wzi family protein</fullName>
    </submittedName>
</protein>
<feature type="signal peptide" evidence="1">
    <location>
        <begin position="1"/>
        <end position="21"/>
    </location>
</feature>
<dbReference type="Pfam" id="PF14052">
    <property type="entry name" value="Caps_assemb_Wzi"/>
    <property type="match status" value="1"/>
</dbReference>
<dbReference type="STRING" id="151081.TW72_12305"/>
<gene>
    <name evidence="2" type="ORF">CWC05_12870</name>
</gene>
<dbReference type="InterPro" id="IPR038636">
    <property type="entry name" value="Wzi_sf"/>
</dbReference>
<reference evidence="2 3" key="1">
    <citation type="submission" date="2017-12" db="EMBL/GenBank/DDBJ databases">
        <authorList>
            <person name="Paulsen S."/>
            <person name="Gram L.K."/>
        </authorList>
    </citation>
    <scope>NUCLEOTIDE SEQUENCE [LARGE SCALE GENOMIC DNA]</scope>
    <source>
        <strain evidence="2 3">S2897</strain>
    </source>
</reference>
<proteinExistence type="predicted"/>
<evidence type="ECO:0000256" key="1">
    <source>
        <dbReference type="SAM" id="SignalP"/>
    </source>
</evidence>
<reference evidence="3" key="2">
    <citation type="submission" date="2019-06" db="EMBL/GenBank/DDBJ databases">
        <title>Co-occurence of chitin degradation, pigmentation and bioactivity in marine Pseudoalteromonas.</title>
        <authorList>
            <person name="Sonnenschein E.C."/>
            <person name="Bech P.K."/>
        </authorList>
    </citation>
    <scope>NUCLEOTIDE SEQUENCE [LARGE SCALE GENOMIC DNA]</scope>
    <source>
        <strain evidence="3">S2897</strain>
    </source>
</reference>
<organism evidence="2 3">
    <name type="scientific">Pseudoalteromonas ruthenica</name>
    <dbReference type="NCBI Taxonomy" id="151081"/>
    <lineage>
        <taxon>Bacteria</taxon>
        <taxon>Pseudomonadati</taxon>
        <taxon>Pseudomonadota</taxon>
        <taxon>Gammaproteobacteria</taxon>
        <taxon>Alteromonadales</taxon>
        <taxon>Pseudoalteromonadaceae</taxon>
        <taxon>Pseudoalteromonas</taxon>
    </lineage>
</organism>
<evidence type="ECO:0000313" key="3">
    <source>
        <dbReference type="Proteomes" id="UP000305874"/>
    </source>
</evidence>
<keyword evidence="1" id="KW-0732">Signal</keyword>
<dbReference type="Proteomes" id="UP000305874">
    <property type="component" value="Unassembled WGS sequence"/>
</dbReference>
<dbReference type="RefSeq" id="WP_138548485.1">
    <property type="nucleotide sequence ID" value="NZ_PNCG01000014.1"/>
</dbReference>
<evidence type="ECO:0000313" key="2">
    <source>
        <dbReference type="EMBL" id="TMP86298.1"/>
    </source>
</evidence>
<dbReference type="EMBL" id="PNCG01000014">
    <property type="protein sequence ID" value="TMP86298.1"/>
    <property type="molecule type" value="Genomic_DNA"/>
</dbReference>
<feature type="chain" id="PRO_5024273006" evidence="1">
    <location>
        <begin position="22"/>
        <end position="519"/>
    </location>
</feature>
<name>A0A5S3Z257_9GAMM</name>
<sequence>MRFSTSSLCTFLCLVSSSVFAEPWVKPDDYGLRADIQRLADAGVISAPVTTFPLMWNSFIDELRAAPVASLSAELQDAALRVRHRFESENGQPHNFQVHSFKATDPRAVTSFGMSHSQQTEMLASYSYLGENFAAKLAVNHREDGRNCYVKDKVQADIVANEQALEQCDDTTLDHSYIAYRLGNWIFRAGAVEQFWGPGIDNSLIMSTNAKPLPAISVSREKATAFETPWLSWIGPWSFTAQMAQLESTRVEPDAMLWSTRVNFRPLQQLEVALSWSAQWAGEGQPSSLGDFVDMILGKTECANGVDSCTSEQETKLGNQLAGLDVRWSDTLFSQPYALYVSTIGEDASSYFKPADRAYVFGAQTSAYAFAQNLTFNLEYIDTGVSCAAEAPDIENCYYEHSIYLSGYRYQGRTIGSAYDNDTQSWVFTVLGQQSNGHDWQVKLRQIDFNSDNSDRYPNNPDLGHSITKTPIDSQQLEARYRFLAMKGRFTVGGVVANNDTVEGSETDTSAYLKFEYNF</sequence>
<dbReference type="InterPro" id="IPR026950">
    <property type="entry name" value="Caps_assemb_Wzi"/>
</dbReference>
<dbReference type="Gene3D" id="2.40.160.130">
    <property type="entry name" value="Capsule assembly protein Wzi"/>
    <property type="match status" value="1"/>
</dbReference>
<comment type="caution">
    <text evidence="2">The sequence shown here is derived from an EMBL/GenBank/DDBJ whole genome shotgun (WGS) entry which is preliminary data.</text>
</comment>
<dbReference type="AlphaFoldDB" id="A0A5S3Z257"/>